<evidence type="ECO:0000313" key="5">
    <source>
        <dbReference type="Proteomes" id="UP000489121"/>
    </source>
</evidence>
<dbReference type="AlphaFoldDB" id="A0A686C403"/>
<evidence type="ECO:0000313" key="2">
    <source>
        <dbReference type="EMBL" id="ECY9784246.1"/>
    </source>
</evidence>
<dbReference type="EMBL" id="AALGDA010000083">
    <property type="protein sequence ID" value="ECY9784246.1"/>
    <property type="molecule type" value="Genomic_DNA"/>
</dbReference>
<evidence type="ECO:0000313" key="4">
    <source>
        <dbReference type="Proteomes" id="UP000365297"/>
    </source>
</evidence>
<reference evidence="2 5" key="3">
    <citation type="submission" date="2019-09" db="EMBL/GenBank/DDBJ databases">
        <authorList>
            <consortium name="PulseNet: The National Subtyping Network for Foodborne Disease Surveillance"/>
            <person name="Tarr C.L."/>
            <person name="Trees E."/>
            <person name="Katz L.S."/>
            <person name="Carleton-Romer H.A."/>
            <person name="Stroika S."/>
            <person name="Kucerova Z."/>
            <person name="Roache K.F."/>
            <person name="Sabol A.L."/>
            <person name="Besser J."/>
            <person name="Gerner-Smidt P."/>
        </authorList>
    </citation>
    <scope>NUCLEOTIDE SEQUENCE [LARGE SCALE GENOMIC DNA]</scope>
    <source>
        <strain evidence="2 5">PNUSAL005692</strain>
    </source>
</reference>
<protein>
    <submittedName>
        <fullName evidence="1">Uncharacterized protein</fullName>
    </submittedName>
</protein>
<dbReference type="EMBL" id="DAAEQL010000013">
    <property type="protein sequence ID" value="HAA8491741.1"/>
    <property type="molecule type" value="Genomic_DNA"/>
</dbReference>
<gene>
    <name evidence="1" type="ORF">ARY78_16045</name>
    <name evidence="2" type="ORF">F6515_14810</name>
    <name evidence="3" type="ORF">GHO09_14690</name>
</gene>
<comment type="caution">
    <text evidence="1">The sequence shown here is derived from an EMBL/GenBank/DDBJ whole genome shotgun (WGS) entry which is preliminary data.</text>
</comment>
<accession>A0A686C403</accession>
<dbReference type="EMBL" id="AAAIXK010000012">
    <property type="protein sequence ID" value="EAC5551925.1"/>
    <property type="molecule type" value="Genomic_DNA"/>
</dbReference>
<evidence type="ECO:0000313" key="6">
    <source>
        <dbReference type="Proteomes" id="UP000840567"/>
    </source>
</evidence>
<proteinExistence type="predicted"/>
<name>A0A686C403_LISMN</name>
<sequence length="96" mass="11232">MNKNHKKNTILNSLKGLTTTFSSKHKSEQVPLYYVTLLNCDECVFQTEVFTSFKKAKACFYVKKQDILSKTTIENIYEQEQYFINTFSFVLKLGKN</sequence>
<dbReference type="Proteomes" id="UP000840567">
    <property type="component" value="Unassembled WGS sequence"/>
</dbReference>
<reference evidence="1 4" key="2">
    <citation type="submission" date="2018-06" db="EMBL/GenBank/DDBJ databases">
        <authorList>
            <consortium name="GenomeTrakr: Next Generation Sequencing Network for Food Pathogen Tracability"/>
        </authorList>
    </citation>
    <scope>NUCLEOTIDE SEQUENCE [LARGE SCALE GENOMIC DNA]</scope>
    <source>
        <strain evidence="1 4">FDA00007096</strain>
    </source>
</reference>
<dbReference type="Proteomes" id="UP000489121">
    <property type="component" value="Unassembled WGS sequence"/>
</dbReference>
<reference evidence="3 6" key="1">
    <citation type="journal article" date="2018" name="Genome Biol.">
        <title>SKESA: strategic k-mer extension for scrupulous assemblies.</title>
        <authorList>
            <person name="Souvorov A."/>
            <person name="Agarwala R."/>
            <person name="Lipman D.J."/>
        </authorList>
    </citation>
    <scope>NUCLEOTIDE SEQUENCE [LARGE SCALE GENOMIC DNA]</scope>
    <source>
        <strain evidence="3">Sam_F526FDD3-C0F7-43DB-B204-E231FEF9C926</strain>
    </source>
</reference>
<evidence type="ECO:0000313" key="3">
    <source>
        <dbReference type="EMBL" id="HAA8491741.1"/>
    </source>
</evidence>
<evidence type="ECO:0000313" key="1">
    <source>
        <dbReference type="EMBL" id="EAC5551925.1"/>
    </source>
</evidence>
<dbReference type="Proteomes" id="UP000365297">
    <property type="component" value="Unassembled WGS sequence"/>
</dbReference>
<organism evidence="1 4">
    <name type="scientific">Listeria monocytogenes</name>
    <dbReference type="NCBI Taxonomy" id="1639"/>
    <lineage>
        <taxon>Bacteria</taxon>
        <taxon>Bacillati</taxon>
        <taxon>Bacillota</taxon>
        <taxon>Bacilli</taxon>
        <taxon>Bacillales</taxon>
        <taxon>Listeriaceae</taxon>
        <taxon>Listeria</taxon>
    </lineage>
</organism>
<dbReference type="RefSeq" id="WP_031642412.1">
    <property type="nucleotide sequence ID" value="NZ_CP168882.1"/>
</dbReference>
<reference evidence="3" key="4">
    <citation type="submission" date="2019-10" db="EMBL/GenBank/DDBJ databases">
        <authorList>
            <consortium name="NCBI Pathogen Detection Project"/>
        </authorList>
    </citation>
    <scope>NUCLEOTIDE SEQUENCE</scope>
    <source>
        <strain evidence="3">Sam_F526FDD3-C0F7-43DB-B204-E231FEF9C926</strain>
    </source>
</reference>